<dbReference type="NCBIfam" id="TIGR00252">
    <property type="entry name" value="YraN family protein"/>
    <property type="match status" value="1"/>
</dbReference>
<sequence>MSTDNIQKGKEGEKKAENYLKEQGYVIVCRNWRARRGEIDLIAEKDETLVFAEVKTLPASTLETVEHVLGGIKQKKIIETAKRFLLENRQYSNSYIRFDVLIVDVPFYPPVYHIKNAFSEFV</sequence>
<dbReference type="EMBL" id="ATFF01000006">
    <property type="protein sequence ID" value="EPF30306.1"/>
    <property type="molecule type" value="Genomic_DNA"/>
</dbReference>
<dbReference type="eggNOG" id="COG0792">
    <property type="taxonomic scope" value="Bacteria"/>
</dbReference>
<proteinExistence type="inferred from homology"/>
<evidence type="ECO:0000256" key="2">
    <source>
        <dbReference type="HAMAP-Rule" id="MF_00048"/>
    </source>
</evidence>
<dbReference type="SUPFAM" id="SSF52980">
    <property type="entry name" value="Restriction endonuclease-like"/>
    <property type="match status" value="1"/>
</dbReference>
<dbReference type="InterPro" id="IPR003509">
    <property type="entry name" value="UPF0102_YraN-like"/>
</dbReference>
<gene>
    <name evidence="3" type="ORF">HMPREF9194_00621</name>
</gene>
<accession>S3K076</accession>
<dbReference type="Pfam" id="PF02021">
    <property type="entry name" value="UPF0102"/>
    <property type="match status" value="1"/>
</dbReference>
<dbReference type="NCBIfam" id="NF009150">
    <property type="entry name" value="PRK12497.1-3"/>
    <property type="match status" value="1"/>
</dbReference>
<evidence type="ECO:0000313" key="4">
    <source>
        <dbReference type="Proteomes" id="UP000014541"/>
    </source>
</evidence>
<dbReference type="Proteomes" id="UP000014541">
    <property type="component" value="Unassembled WGS sequence"/>
</dbReference>
<dbReference type="PANTHER" id="PTHR34039">
    <property type="entry name" value="UPF0102 PROTEIN YRAN"/>
    <property type="match status" value="1"/>
</dbReference>
<comment type="similarity">
    <text evidence="1 2">Belongs to the UPF0102 family.</text>
</comment>
<dbReference type="PATRIC" id="fig|1125699.3.peg.633"/>
<reference evidence="3 4" key="1">
    <citation type="submission" date="2013-04" db="EMBL/GenBank/DDBJ databases">
        <title>The Genome Sequence of Treponema maltophilum ATCC 51939.</title>
        <authorList>
            <consortium name="The Broad Institute Genomics Platform"/>
            <person name="Earl A."/>
            <person name="Ward D."/>
            <person name="Feldgarden M."/>
            <person name="Gevers D."/>
            <person name="Leonetti C."/>
            <person name="Blanton J.M."/>
            <person name="Dewhirst F.E."/>
            <person name="Izard J."/>
            <person name="Walker B."/>
            <person name="Young S."/>
            <person name="Zeng Q."/>
            <person name="Gargeya S."/>
            <person name="Fitzgerald M."/>
            <person name="Haas B."/>
            <person name="Abouelleil A."/>
            <person name="Allen A.W."/>
            <person name="Alvarado L."/>
            <person name="Arachchi H.M."/>
            <person name="Berlin A.M."/>
            <person name="Chapman S.B."/>
            <person name="Gainer-Dewar J."/>
            <person name="Goldberg J."/>
            <person name="Griggs A."/>
            <person name="Gujja S."/>
            <person name="Hansen M."/>
            <person name="Howarth C."/>
            <person name="Imamovic A."/>
            <person name="Ireland A."/>
            <person name="Larimer J."/>
            <person name="McCowan C."/>
            <person name="Murphy C."/>
            <person name="Pearson M."/>
            <person name="Poon T.W."/>
            <person name="Priest M."/>
            <person name="Roberts A."/>
            <person name="Saif S."/>
            <person name="Shea T."/>
            <person name="Sisk P."/>
            <person name="Sykes S."/>
            <person name="Wortman J."/>
            <person name="Nusbaum C."/>
            <person name="Birren B."/>
        </authorList>
    </citation>
    <scope>NUCLEOTIDE SEQUENCE [LARGE SCALE GENOMIC DNA]</scope>
    <source>
        <strain evidence="3 4">ATCC 51939</strain>
    </source>
</reference>
<dbReference type="InterPro" id="IPR011335">
    <property type="entry name" value="Restrct_endonuc-II-like"/>
</dbReference>
<dbReference type="AlphaFoldDB" id="S3K076"/>
<evidence type="ECO:0000313" key="3">
    <source>
        <dbReference type="EMBL" id="EPF30306.1"/>
    </source>
</evidence>
<dbReference type="InterPro" id="IPR011856">
    <property type="entry name" value="tRNA_endonuc-like_dom_sf"/>
</dbReference>
<organism evidence="3 4">
    <name type="scientific">Treponema maltophilum ATCC 51939</name>
    <dbReference type="NCBI Taxonomy" id="1125699"/>
    <lineage>
        <taxon>Bacteria</taxon>
        <taxon>Pseudomonadati</taxon>
        <taxon>Spirochaetota</taxon>
        <taxon>Spirochaetia</taxon>
        <taxon>Spirochaetales</taxon>
        <taxon>Treponemataceae</taxon>
        <taxon>Treponema</taxon>
    </lineage>
</organism>
<dbReference type="RefSeq" id="WP_016524917.1">
    <property type="nucleotide sequence ID" value="NZ_KE332518.1"/>
</dbReference>
<name>S3K076_TREMA</name>
<dbReference type="HAMAP" id="MF_00048">
    <property type="entry name" value="UPF0102"/>
    <property type="match status" value="1"/>
</dbReference>
<comment type="caution">
    <text evidence="3">The sequence shown here is derived from an EMBL/GenBank/DDBJ whole genome shotgun (WGS) entry which is preliminary data.</text>
</comment>
<dbReference type="PANTHER" id="PTHR34039:SF1">
    <property type="entry name" value="UPF0102 PROTEIN YRAN"/>
    <property type="match status" value="1"/>
</dbReference>
<dbReference type="OrthoDB" id="9802516at2"/>
<dbReference type="STRING" id="1125699.HMPREF9194_00621"/>
<dbReference type="Gene3D" id="3.40.1350.10">
    <property type="match status" value="1"/>
</dbReference>
<protein>
    <recommendedName>
        <fullName evidence="2">UPF0102 protein HMPREF9194_00621</fullName>
    </recommendedName>
</protein>
<dbReference type="HOGENOM" id="CLU_115353_2_1_12"/>
<dbReference type="GO" id="GO:0003676">
    <property type="term" value="F:nucleic acid binding"/>
    <property type="evidence" value="ECO:0007669"/>
    <property type="project" value="InterPro"/>
</dbReference>
<dbReference type="CDD" id="cd20736">
    <property type="entry name" value="PoNe_Nuclease"/>
    <property type="match status" value="1"/>
</dbReference>
<evidence type="ECO:0000256" key="1">
    <source>
        <dbReference type="ARBA" id="ARBA00006738"/>
    </source>
</evidence>
<keyword evidence="4" id="KW-1185">Reference proteome</keyword>